<name>A0A7Z9AX16_ENTHR</name>
<feature type="transmembrane region" description="Helical" evidence="1">
    <location>
        <begin position="44"/>
        <end position="61"/>
    </location>
</feature>
<dbReference type="InterPro" id="IPR049746">
    <property type="entry name" value="TcpD-like_C"/>
</dbReference>
<gene>
    <name evidence="3" type="ORF">NCTC12204_02784</name>
    <name evidence="4" type="ORF">NCTC12204_02822</name>
</gene>
<comment type="caution">
    <text evidence="3">The sequence shown here is derived from an EMBL/GenBank/DDBJ whole genome shotgun (WGS) entry which is preliminary data.</text>
</comment>
<keyword evidence="1" id="KW-0812">Transmembrane</keyword>
<evidence type="ECO:0000256" key="1">
    <source>
        <dbReference type="SAM" id="Phobius"/>
    </source>
</evidence>
<dbReference type="NCBIfam" id="NF040686">
    <property type="entry name" value="TcpD_dom"/>
    <property type="match status" value="1"/>
</dbReference>
<proteinExistence type="predicted"/>
<reference evidence="3 5" key="1">
    <citation type="submission" date="2019-05" db="EMBL/GenBank/DDBJ databases">
        <authorList>
            <consortium name="Pathogen Informatics"/>
        </authorList>
    </citation>
    <scope>NUCLEOTIDE SEQUENCE [LARGE SCALE GENOMIC DNA]</scope>
    <source>
        <strain evidence="3 5">NCTC12204</strain>
    </source>
</reference>
<dbReference type="EMBL" id="CABEEP010000003">
    <property type="protein sequence ID" value="VTQ74324.1"/>
    <property type="molecule type" value="Genomic_DNA"/>
</dbReference>
<dbReference type="EMBL" id="CABEEP010000003">
    <property type="protein sequence ID" value="VTQ74050.1"/>
    <property type="molecule type" value="Genomic_DNA"/>
</dbReference>
<feature type="transmembrane region" description="Helical" evidence="1">
    <location>
        <begin position="68"/>
        <end position="86"/>
    </location>
</feature>
<protein>
    <recommendedName>
        <fullName evidence="6">TrbC/VIRB2 family protein</fullName>
    </recommendedName>
</protein>
<keyword evidence="1" id="KW-0472">Membrane</keyword>
<keyword evidence="2" id="KW-0732">Signal</keyword>
<evidence type="ECO:0008006" key="6">
    <source>
        <dbReference type="Google" id="ProtNLM"/>
    </source>
</evidence>
<dbReference type="RefSeq" id="WP_010738583.1">
    <property type="nucleotide sequence ID" value="NZ_CABEEP010000003.1"/>
</dbReference>
<evidence type="ECO:0000313" key="3">
    <source>
        <dbReference type="EMBL" id="VTQ74050.1"/>
    </source>
</evidence>
<evidence type="ECO:0000313" key="4">
    <source>
        <dbReference type="EMBL" id="VTQ74324.1"/>
    </source>
</evidence>
<sequence length="105" mass="11563">MKITKNLKTKILSGVMASPLLTSVSVFAEEQADPSAKSFTDYVLSDWVSPFFALVVAFLVIKLFIDQNWVKGALLLVGGAIVYFLIKDPQAFLDTLSTIPEKFGF</sequence>
<accession>A0A7Z9AX16</accession>
<organism evidence="3 5">
    <name type="scientific">Enterococcus hirae</name>
    <dbReference type="NCBI Taxonomy" id="1354"/>
    <lineage>
        <taxon>Bacteria</taxon>
        <taxon>Bacillati</taxon>
        <taxon>Bacillota</taxon>
        <taxon>Bacilli</taxon>
        <taxon>Lactobacillales</taxon>
        <taxon>Enterococcaceae</taxon>
        <taxon>Enterococcus</taxon>
    </lineage>
</organism>
<dbReference type="AlphaFoldDB" id="A0A7Z9AX16"/>
<evidence type="ECO:0000313" key="5">
    <source>
        <dbReference type="Proteomes" id="UP000352698"/>
    </source>
</evidence>
<dbReference type="Proteomes" id="UP000352698">
    <property type="component" value="Unassembled WGS sequence"/>
</dbReference>
<feature type="signal peptide" evidence="2">
    <location>
        <begin position="1"/>
        <end position="28"/>
    </location>
</feature>
<feature type="chain" id="PRO_5036219272" description="TrbC/VIRB2 family protein" evidence="2">
    <location>
        <begin position="29"/>
        <end position="105"/>
    </location>
</feature>
<keyword evidence="1" id="KW-1133">Transmembrane helix</keyword>
<evidence type="ECO:0000256" key="2">
    <source>
        <dbReference type="SAM" id="SignalP"/>
    </source>
</evidence>